<dbReference type="PANTHER" id="PTHR42794:SF2">
    <property type="entry name" value="ABC TRANSPORTER ATP-BINDING PROTEIN"/>
    <property type="match status" value="1"/>
</dbReference>
<dbReference type="EMBL" id="JBHSTT010000068">
    <property type="protein sequence ID" value="MFC6391263.1"/>
    <property type="molecule type" value="Genomic_DNA"/>
</dbReference>
<dbReference type="InterPro" id="IPR027417">
    <property type="entry name" value="P-loop_NTPase"/>
</dbReference>
<protein>
    <submittedName>
        <fullName evidence="5">ABC transporter ATP-binding protein</fullName>
    </submittedName>
</protein>
<dbReference type="RefSeq" id="WP_009865309.1">
    <property type="nucleotide sequence ID" value="NZ_JBHSTT010000068.1"/>
</dbReference>
<dbReference type="Gene3D" id="3.40.50.300">
    <property type="entry name" value="P-loop containing nucleotide triphosphate hydrolases"/>
    <property type="match status" value="1"/>
</dbReference>
<keyword evidence="2" id="KW-0547">Nucleotide-binding</keyword>
<dbReference type="PROSITE" id="PS00211">
    <property type="entry name" value="ABC_TRANSPORTER_1"/>
    <property type="match status" value="1"/>
</dbReference>
<dbReference type="GO" id="GO:0005524">
    <property type="term" value="F:ATP binding"/>
    <property type="evidence" value="ECO:0007669"/>
    <property type="project" value="UniProtKB-KW"/>
</dbReference>
<dbReference type="InterPro" id="IPR003593">
    <property type="entry name" value="AAA+_ATPase"/>
</dbReference>
<evidence type="ECO:0000256" key="2">
    <source>
        <dbReference type="ARBA" id="ARBA00022741"/>
    </source>
</evidence>
<organism evidence="5 6">
    <name type="scientific">Methylorubrum zatmanii</name>
    <dbReference type="NCBI Taxonomy" id="29429"/>
    <lineage>
        <taxon>Bacteria</taxon>
        <taxon>Pseudomonadati</taxon>
        <taxon>Pseudomonadota</taxon>
        <taxon>Alphaproteobacteria</taxon>
        <taxon>Hyphomicrobiales</taxon>
        <taxon>Methylobacteriaceae</taxon>
        <taxon>Methylorubrum</taxon>
    </lineage>
</organism>
<name>A0ABW1WUU3_9HYPH</name>
<comment type="caution">
    <text evidence="5">The sequence shown here is derived from an EMBL/GenBank/DDBJ whole genome shotgun (WGS) entry which is preliminary data.</text>
</comment>
<reference evidence="6" key="1">
    <citation type="journal article" date="2019" name="Int. J. Syst. Evol. Microbiol.">
        <title>The Global Catalogue of Microorganisms (GCM) 10K type strain sequencing project: providing services to taxonomists for standard genome sequencing and annotation.</title>
        <authorList>
            <consortium name="The Broad Institute Genomics Platform"/>
            <consortium name="The Broad Institute Genome Sequencing Center for Infectious Disease"/>
            <person name="Wu L."/>
            <person name="Ma J."/>
        </authorList>
    </citation>
    <scope>NUCLEOTIDE SEQUENCE [LARGE SCALE GENOMIC DNA]</scope>
    <source>
        <strain evidence="6">CCUG 36916</strain>
    </source>
</reference>
<keyword evidence="3 5" id="KW-0067">ATP-binding</keyword>
<accession>A0ABW1WUU3</accession>
<evidence type="ECO:0000256" key="1">
    <source>
        <dbReference type="ARBA" id="ARBA00005417"/>
    </source>
</evidence>
<dbReference type="PANTHER" id="PTHR42794">
    <property type="entry name" value="HEMIN IMPORT ATP-BINDING PROTEIN HMUV"/>
    <property type="match status" value="1"/>
</dbReference>
<evidence type="ECO:0000313" key="6">
    <source>
        <dbReference type="Proteomes" id="UP001596237"/>
    </source>
</evidence>
<dbReference type="InterPro" id="IPR003439">
    <property type="entry name" value="ABC_transporter-like_ATP-bd"/>
</dbReference>
<feature type="domain" description="ABC transporter" evidence="4">
    <location>
        <begin position="4"/>
        <end position="230"/>
    </location>
</feature>
<dbReference type="CDD" id="cd03214">
    <property type="entry name" value="ABC_Iron-Siderophores_B12_Hemin"/>
    <property type="match status" value="1"/>
</dbReference>
<evidence type="ECO:0000256" key="3">
    <source>
        <dbReference type="ARBA" id="ARBA00022840"/>
    </source>
</evidence>
<dbReference type="Pfam" id="PF00005">
    <property type="entry name" value="ABC_tran"/>
    <property type="match status" value="1"/>
</dbReference>
<dbReference type="PROSITE" id="PS50893">
    <property type="entry name" value="ABC_TRANSPORTER_2"/>
    <property type="match status" value="1"/>
</dbReference>
<keyword evidence="6" id="KW-1185">Reference proteome</keyword>
<dbReference type="InterPro" id="IPR017871">
    <property type="entry name" value="ABC_transporter-like_CS"/>
</dbReference>
<sequence>MSRLLAERLTVAAGRRRLLEAVSVDLAPGALVGLIGPNGAGKSTLLRCLAGLLRPDSGTVMLDGTALADLPPRERGRRIGYLPQSFHPAWDYTVQEIVELGASRRPGAALKITDLLRDHGLVGLAARRWSQVSGGERARALLAATLVAEPSVLLADEPGASLDIGHRIGLMRRLREWARRSLVVVVLHDIERAVLDCDRLLLLESGRVIRDDSAAAVADSPDLDRVFGVRFERGALAQGADALLMLERRL</sequence>
<proteinExistence type="inferred from homology"/>
<dbReference type="SUPFAM" id="SSF52540">
    <property type="entry name" value="P-loop containing nucleoside triphosphate hydrolases"/>
    <property type="match status" value="1"/>
</dbReference>
<evidence type="ECO:0000313" key="5">
    <source>
        <dbReference type="EMBL" id="MFC6391263.1"/>
    </source>
</evidence>
<gene>
    <name evidence="5" type="ORF">ACFQDP_18300</name>
</gene>
<comment type="similarity">
    <text evidence="1">Belongs to the ABC transporter superfamily.</text>
</comment>
<evidence type="ECO:0000259" key="4">
    <source>
        <dbReference type="PROSITE" id="PS50893"/>
    </source>
</evidence>
<dbReference type="SMART" id="SM00382">
    <property type="entry name" value="AAA"/>
    <property type="match status" value="1"/>
</dbReference>
<dbReference type="Proteomes" id="UP001596237">
    <property type="component" value="Unassembled WGS sequence"/>
</dbReference>